<comment type="caution">
    <text evidence="2">The sequence shown here is derived from an EMBL/GenBank/DDBJ whole genome shotgun (WGS) entry which is preliminary data.</text>
</comment>
<keyword evidence="3" id="KW-1185">Reference proteome</keyword>
<evidence type="ECO:0000313" key="3">
    <source>
        <dbReference type="Proteomes" id="UP000886523"/>
    </source>
</evidence>
<feature type="region of interest" description="Disordered" evidence="1">
    <location>
        <begin position="225"/>
        <end position="262"/>
    </location>
</feature>
<dbReference type="Proteomes" id="UP000886523">
    <property type="component" value="Unassembled WGS sequence"/>
</dbReference>
<sequence length="347" mass="38375">MQPHNSPDRRAHEHTSTHPPQRVLAWSQVPNDETQPTRAPRSNMPSETMPNGGTRGGNANHTPAAADVWFYMWLSTRSSKMKPRRNHTPTSAAPTKQNRGPPDKTWDRQPTMQGNRKHGQDHTPASAGCHLNPQRSPPPKPQPNETHPRSANRTKPGTGNPRRETTKRRRNHTPALAATEKNSRSIECHTPAAAGVWPYKVNPTRAQIYQPPRIPMKPACEYTPAHKRTNDDAHMKPGRKRRSHTCCGGQPQTQTAATNATRKPQMMPCDRAMNGTCAKGQPKVPAYPLQMRGLANDHTPAAAGVILLPQIHMSDPRLIRMTRPMVNRQAQPLVPHTCPSGGCGATK</sequence>
<feature type="compositionally biased region" description="Polar residues" evidence="1">
    <location>
        <begin position="43"/>
        <end position="61"/>
    </location>
</feature>
<protein>
    <submittedName>
        <fullName evidence="2">Uncharacterized protein</fullName>
    </submittedName>
</protein>
<feature type="region of interest" description="Disordered" evidence="1">
    <location>
        <begin position="1"/>
        <end position="62"/>
    </location>
</feature>
<accession>A0A9P6AE27</accession>
<feature type="compositionally biased region" description="Low complexity" evidence="1">
    <location>
        <begin position="250"/>
        <end position="261"/>
    </location>
</feature>
<dbReference type="AlphaFoldDB" id="A0A9P6AE27"/>
<feature type="compositionally biased region" description="Polar residues" evidence="1">
    <location>
        <begin position="88"/>
        <end position="98"/>
    </location>
</feature>
<evidence type="ECO:0000313" key="2">
    <source>
        <dbReference type="EMBL" id="KAF9504215.1"/>
    </source>
</evidence>
<reference evidence="2" key="1">
    <citation type="journal article" date="2020" name="Nat. Commun.">
        <title>Large-scale genome sequencing of mycorrhizal fungi provides insights into the early evolution of symbiotic traits.</title>
        <authorList>
            <person name="Miyauchi S."/>
            <person name="Kiss E."/>
            <person name="Kuo A."/>
            <person name="Drula E."/>
            <person name="Kohler A."/>
            <person name="Sanchez-Garcia M."/>
            <person name="Morin E."/>
            <person name="Andreopoulos B."/>
            <person name="Barry K.W."/>
            <person name="Bonito G."/>
            <person name="Buee M."/>
            <person name="Carver A."/>
            <person name="Chen C."/>
            <person name="Cichocki N."/>
            <person name="Clum A."/>
            <person name="Culley D."/>
            <person name="Crous P.W."/>
            <person name="Fauchery L."/>
            <person name="Girlanda M."/>
            <person name="Hayes R.D."/>
            <person name="Keri Z."/>
            <person name="LaButti K."/>
            <person name="Lipzen A."/>
            <person name="Lombard V."/>
            <person name="Magnuson J."/>
            <person name="Maillard F."/>
            <person name="Murat C."/>
            <person name="Nolan M."/>
            <person name="Ohm R.A."/>
            <person name="Pangilinan J."/>
            <person name="Pereira M.F."/>
            <person name="Perotto S."/>
            <person name="Peter M."/>
            <person name="Pfister S."/>
            <person name="Riley R."/>
            <person name="Sitrit Y."/>
            <person name="Stielow J.B."/>
            <person name="Szollosi G."/>
            <person name="Zifcakova L."/>
            <person name="Stursova M."/>
            <person name="Spatafora J.W."/>
            <person name="Tedersoo L."/>
            <person name="Vaario L.M."/>
            <person name="Yamada A."/>
            <person name="Yan M."/>
            <person name="Wang P."/>
            <person name="Xu J."/>
            <person name="Bruns T."/>
            <person name="Baldrian P."/>
            <person name="Vilgalys R."/>
            <person name="Dunand C."/>
            <person name="Henrissat B."/>
            <person name="Grigoriev I.V."/>
            <person name="Hibbett D."/>
            <person name="Nagy L.G."/>
            <person name="Martin F.M."/>
        </authorList>
    </citation>
    <scope>NUCLEOTIDE SEQUENCE</scope>
    <source>
        <strain evidence="2">UP504</strain>
    </source>
</reference>
<feature type="compositionally biased region" description="Polar residues" evidence="1">
    <location>
        <begin position="28"/>
        <end position="37"/>
    </location>
</feature>
<feature type="compositionally biased region" description="Basic and acidic residues" evidence="1">
    <location>
        <begin position="1"/>
        <end position="16"/>
    </location>
</feature>
<name>A0A9P6AE27_9AGAM</name>
<feature type="region of interest" description="Disordered" evidence="1">
    <location>
        <begin position="78"/>
        <end position="184"/>
    </location>
</feature>
<proteinExistence type="predicted"/>
<gene>
    <name evidence="2" type="ORF">BS47DRAFT_1368944</name>
</gene>
<dbReference type="EMBL" id="MU129249">
    <property type="protein sequence ID" value="KAF9504215.1"/>
    <property type="molecule type" value="Genomic_DNA"/>
</dbReference>
<organism evidence="2 3">
    <name type="scientific">Hydnum rufescens UP504</name>
    <dbReference type="NCBI Taxonomy" id="1448309"/>
    <lineage>
        <taxon>Eukaryota</taxon>
        <taxon>Fungi</taxon>
        <taxon>Dikarya</taxon>
        <taxon>Basidiomycota</taxon>
        <taxon>Agaricomycotina</taxon>
        <taxon>Agaricomycetes</taxon>
        <taxon>Cantharellales</taxon>
        <taxon>Hydnaceae</taxon>
        <taxon>Hydnum</taxon>
    </lineage>
</organism>
<evidence type="ECO:0000256" key="1">
    <source>
        <dbReference type="SAM" id="MobiDB-lite"/>
    </source>
</evidence>